<protein>
    <submittedName>
        <fullName evidence="2">Type III secretion system protein</fullName>
    </submittedName>
</protein>
<name>A0A5R9LDL5_9ENTR</name>
<dbReference type="EMBL" id="VCHQ01000026">
    <property type="protein sequence ID" value="TLV11648.1"/>
    <property type="molecule type" value="Genomic_DNA"/>
</dbReference>
<accession>A0A5R9LDL5</accession>
<gene>
    <name evidence="2" type="ORF">FE839_18915</name>
</gene>
<evidence type="ECO:0000313" key="3">
    <source>
        <dbReference type="Proteomes" id="UP000307430"/>
    </source>
</evidence>
<dbReference type="RefSeq" id="WP_138362314.1">
    <property type="nucleotide sequence ID" value="NZ_JBCIVH010000027.1"/>
</dbReference>
<reference evidence="2 3" key="1">
    <citation type="submission" date="2019-05" db="EMBL/GenBank/DDBJ databases">
        <title>Genome sequence of Klebsiella sp strain TOUT106.</title>
        <authorList>
            <person name="Rahi P."/>
            <person name="Chaudhari D."/>
        </authorList>
    </citation>
    <scope>NUCLEOTIDE SEQUENCE [LARGE SCALE GENOMIC DNA]</scope>
    <source>
        <strain evidence="2 3">TOUT106</strain>
    </source>
</reference>
<proteinExistence type="predicted"/>
<dbReference type="CDD" id="cd17468">
    <property type="entry name" value="T3SS_HrpP_C"/>
    <property type="match status" value="1"/>
</dbReference>
<comment type="caution">
    <text evidence="2">The sequence shown here is derived from an EMBL/GenBank/DDBJ whole genome shotgun (WGS) entry which is preliminary data.</text>
</comment>
<keyword evidence="3" id="KW-1185">Reference proteome</keyword>
<dbReference type="InterPro" id="IPR049757">
    <property type="entry name" value="T3SS_HrpP-like_C"/>
</dbReference>
<evidence type="ECO:0000256" key="1">
    <source>
        <dbReference type="SAM" id="MobiDB-lite"/>
    </source>
</evidence>
<feature type="compositionally biased region" description="Polar residues" evidence="1">
    <location>
        <begin position="1"/>
        <end position="11"/>
    </location>
</feature>
<evidence type="ECO:0000313" key="2">
    <source>
        <dbReference type="EMBL" id="TLV11648.1"/>
    </source>
</evidence>
<dbReference type="Proteomes" id="UP000307430">
    <property type="component" value="Unassembled WGS sequence"/>
</dbReference>
<sequence>MNAAGSATNRPPVSPRQPDAEPQPHSKPPSTPPQRRWDARENAPDVLGALFFAVGGVFIPDEEPLQQSPPSPDWQPLQQELCRRAADSAGETCAFTFLLPESGEVDVTLATRQPTGWEVSLRFSPAAYRRWQRQASLCQRLLRQALDGPVHLSIEQEVAV</sequence>
<feature type="region of interest" description="Disordered" evidence="1">
    <location>
        <begin position="1"/>
        <end position="41"/>
    </location>
</feature>
<organism evidence="2 3">
    <name type="scientific">Klebsiella indica</name>
    <dbReference type="NCBI Taxonomy" id="2582917"/>
    <lineage>
        <taxon>Bacteria</taxon>
        <taxon>Pseudomonadati</taxon>
        <taxon>Pseudomonadota</taxon>
        <taxon>Gammaproteobacteria</taxon>
        <taxon>Enterobacterales</taxon>
        <taxon>Enterobacteriaceae</taxon>
        <taxon>Klebsiella/Raoultella group</taxon>
        <taxon>Klebsiella</taxon>
    </lineage>
</organism>
<dbReference type="AlphaFoldDB" id="A0A5R9LDL5"/>